<keyword evidence="6 12" id="KW-1133">Transmembrane helix</keyword>
<dbReference type="InterPro" id="IPR005821">
    <property type="entry name" value="Ion_trans_dom"/>
</dbReference>
<dbReference type="Pfam" id="PF00520">
    <property type="entry name" value="Ion_trans"/>
    <property type="match status" value="1"/>
</dbReference>
<evidence type="ECO:0000313" key="15">
    <source>
        <dbReference type="Proteomes" id="UP001516400"/>
    </source>
</evidence>
<keyword evidence="9 12" id="KW-0472">Membrane</keyword>
<feature type="transmembrane region" description="Helical" evidence="12">
    <location>
        <begin position="723"/>
        <end position="744"/>
    </location>
</feature>
<keyword evidence="2" id="KW-0813">Transport</keyword>
<evidence type="ECO:0000259" key="13">
    <source>
        <dbReference type="Pfam" id="PF00520"/>
    </source>
</evidence>
<accession>A0ABD2MNF4</accession>
<feature type="transmembrane region" description="Helical" evidence="12">
    <location>
        <begin position="536"/>
        <end position="557"/>
    </location>
</feature>
<protein>
    <recommendedName>
        <fullName evidence="13">Ion transport domain-containing protein</fullName>
    </recommendedName>
</protein>
<feature type="transmembrane region" description="Helical" evidence="12">
    <location>
        <begin position="602"/>
        <end position="621"/>
    </location>
</feature>
<feature type="transmembrane region" description="Helical" evidence="12">
    <location>
        <begin position="642"/>
        <end position="661"/>
    </location>
</feature>
<keyword evidence="7 11" id="KW-0040">ANK repeat</keyword>
<dbReference type="GO" id="GO:0034220">
    <property type="term" value="P:monoatomic ion transmembrane transport"/>
    <property type="evidence" value="ECO:0007669"/>
    <property type="project" value="UniProtKB-KW"/>
</dbReference>
<keyword evidence="8" id="KW-0406">Ion transport</keyword>
<organism evidence="14 15">
    <name type="scientific">Cryptolaemus montrouzieri</name>
    <dbReference type="NCBI Taxonomy" id="559131"/>
    <lineage>
        <taxon>Eukaryota</taxon>
        <taxon>Metazoa</taxon>
        <taxon>Ecdysozoa</taxon>
        <taxon>Arthropoda</taxon>
        <taxon>Hexapoda</taxon>
        <taxon>Insecta</taxon>
        <taxon>Pterygota</taxon>
        <taxon>Neoptera</taxon>
        <taxon>Endopterygota</taxon>
        <taxon>Coleoptera</taxon>
        <taxon>Polyphaga</taxon>
        <taxon>Cucujiformia</taxon>
        <taxon>Coccinelloidea</taxon>
        <taxon>Coccinellidae</taxon>
        <taxon>Scymninae</taxon>
        <taxon>Scymnini</taxon>
        <taxon>Cryptolaemus</taxon>
    </lineage>
</organism>
<reference evidence="14 15" key="1">
    <citation type="journal article" date="2021" name="BMC Biol.">
        <title>Horizontally acquired antibacterial genes associated with adaptive radiation of ladybird beetles.</title>
        <authorList>
            <person name="Li H.S."/>
            <person name="Tang X.F."/>
            <person name="Huang Y.H."/>
            <person name="Xu Z.Y."/>
            <person name="Chen M.L."/>
            <person name="Du X.Y."/>
            <person name="Qiu B.Y."/>
            <person name="Chen P.T."/>
            <person name="Zhang W."/>
            <person name="Slipinski A."/>
            <person name="Escalona H.E."/>
            <person name="Waterhouse R.M."/>
            <person name="Zwick A."/>
            <person name="Pang H."/>
        </authorList>
    </citation>
    <scope>NUCLEOTIDE SEQUENCE [LARGE SCALE GENOMIC DNA]</scope>
    <source>
        <strain evidence="14">SYSU2018</strain>
    </source>
</reference>
<evidence type="ECO:0000256" key="9">
    <source>
        <dbReference type="ARBA" id="ARBA00023136"/>
    </source>
</evidence>
<keyword evidence="5" id="KW-0677">Repeat</keyword>
<dbReference type="PANTHER" id="PTHR47143">
    <property type="entry name" value="TRANSIENT RECEPTOR POTENTIAL CATION CHANNEL PROTEIN PAINLESS"/>
    <property type="match status" value="1"/>
</dbReference>
<dbReference type="Pfam" id="PF12796">
    <property type="entry name" value="Ank_2"/>
    <property type="match status" value="1"/>
</dbReference>
<dbReference type="EMBL" id="JABFTP020000021">
    <property type="protein sequence ID" value="KAL3267925.1"/>
    <property type="molecule type" value="Genomic_DNA"/>
</dbReference>
<evidence type="ECO:0000256" key="6">
    <source>
        <dbReference type="ARBA" id="ARBA00022989"/>
    </source>
</evidence>
<keyword evidence="15" id="KW-1185">Reference proteome</keyword>
<dbReference type="Gene3D" id="1.25.40.20">
    <property type="entry name" value="Ankyrin repeat-containing domain"/>
    <property type="match status" value="2"/>
</dbReference>
<dbReference type="SMART" id="SM00248">
    <property type="entry name" value="ANK"/>
    <property type="match status" value="6"/>
</dbReference>
<feature type="transmembrane region" description="Helical" evidence="12">
    <location>
        <begin position="577"/>
        <end position="596"/>
    </location>
</feature>
<evidence type="ECO:0000256" key="4">
    <source>
        <dbReference type="ARBA" id="ARBA00022692"/>
    </source>
</evidence>
<evidence type="ECO:0000256" key="10">
    <source>
        <dbReference type="ARBA" id="ARBA00023303"/>
    </source>
</evidence>
<comment type="caution">
    <text evidence="14">The sequence shown here is derived from an EMBL/GenBank/DDBJ whole genome shotgun (WGS) entry which is preliminary data.</text>
</comment>
<comment type="subcellular location">
    <subcellularLocation>
        <location evidence="1">Membrane</location>
        <topology evidence="1">Multi-pass membrane protein</topology>
    </subcellularLocation>
</comment>
<dbReference type="GO" id="GO:0034703">
    <property type="term" value="C:cation channel complex"/>
    <property type="evidence" value="ECO:0007669"/>
    <property type="project" value="UniProtKB-ARBA"/>
</dbReference>
<proteinExistence type="predicted"/>
<dbReference type="PROSITE" id="PS50088">
    <property type="entry name" value="ANK_REPEAT"/>
    <property type="match status" value="1"/>
</dbReference>
<name>A0ABD2MNF4_9CUCU</name>
<evidence type="ECO:0000256" key="11">
    <source>
        <dbReference type="PROSITE-ProRule" id="PRU00023"/>
    </source>
</evidence>
<dbReference type="InterPro" id="IPR002110">
    <property type="entry name" value="Ankyrin_rpt"/>
</dbReference>
<dbReference type="AlphaFoldDB" id="A0ABD2MNF4"/>
<evidence type="ECO:0000256" key="12">
    <source>
        <dbReference type="SAM" id="Phobius"/>
    </source>
</evidence>
<dbReference type="PANTHER" id="PTHR47143:SF4">
    <property type="entry name" value="TRANSIENT RECEPTOR POTENTIAL CATION CHANNEL PROTEIN PAINLESS"/>
    <property type="match status" value="1"/>
</dbReference>
<keyword evidence="4 12" id="KW-0812">Transmembrane</keyword>
<dbReference type="Proteomes" id="UP001516400">
    <property type="component" value="Unassembled WGS sequence"/>
</dbReference>
<feature type="repeat" description="ANK" evidence="11">
    <location>
        <begin position="364"/>
        <end position="396"/>
    </location>
</feature>
<gene>
    <name evidence="14" type="ORF">HHI36_007064</name>
</gene>
<evidence type="ECO:0000256" key="2">
    <source>
        <dbReference type="ARBA" id="ARBA00022448"/>
    </source>
</evidence>
<evidence type="ECO:0000256" key="3">
    <source>
        <dbReference type="ARBA" id="ARBA00022606"/>
    </source>
</evidence>
<feature type="domain" description="Ion transport" evidence="13">
    <location>
        <begin position="511"/>
        <end position="755"/>
    </location>
</feature>
<dbReference type="InterPro" id="IPR036770">
    <property type="entry name" value="Ankyrin_rpt-contain_sf"/>
</dbReference>
<dbReference type="SUPFAM" id="SSF48403">
    <property type="entry name" value="Ankyrin repeat"/>
    <property type="match status" value="1"/>
</dbReference>
<evidence type="ECO:0000256" key="7">
    <source>
        <dbReference type="ARBA" id="ARBA00023043"/>
    </source>
</evidence>
<evidence type="ECO:0000256" key="5">
    <source>
        <dbReference type="ARBA" id="ARBA00022737"/>
    </source>
</evidence>
<feature type="transmembrane region" description="Helical" evidence="12">
    <location>
        <begin position="506"/>
        <end position="524"/>
    </location>
</feature>
<evidence type="ECO:0000313" key="14">
    <source>
        <dbReference type="EMBL" id="KAL3267925.1"/>
    </source>
</evidence>
<keyword evidence="10" id="KW-0407">Ion channel</keyword>
<dbReference type="InterPro" id="IPR052076">
    <property type="entry name" value="TRP_cation_channel"/>
</dbReference>
<evidence type="ECO:0000256" key="1">
    <source>
        <dbReference type="ARBA" id="ARBA00004141"/>
    </source>
</evidence>
<keyword evidence="3" id="KW-0716">Sensory transduction</keyword>
<evidence type="ECO:0000256" key="8">
    <source>
        <dbReference type="ARBA" id="ARBA00023065"/>
    </source>
</evidence>
<sequence>MDNRKTLSRTNSICPSPEEVLLELVKTNKQEKIRTLIEENEALLSFTYSYPYFGKILYISCIEFSIKAETIKTLLELGAKPTDGTEDQGEIIHVAARSTRSDVLEVVTKYLTQEEVNHTFKGNNALLILIKEGDYKRKSELLDCAKILINCGINVNHVDAKNFTAILWAIKKECLELIQILSNNSSDLDIDTFKLDGKSAREHIVSKYPSEVMLPNVFTNKASPKELLFYYLKAYNEEDFINFNKGDIYQYKDSDNGTYTLLQLSCQLGLVKAVRHLIDNRSDIRKTTEKQPFTPIELASENGFFEIVELLMDQDHTLKVSSTTLTTLLNRMNISDVSNDNYEKCFDLLLKNQDEVSLNTENALTQTPLHLAVKFAKPKQVLELLKKGSSLAYKNQFDIMPIEYIDAEVLEKHLDDCVEMNDIDKNNINVTLNYRTLLPFPLKKHAEEEACCEEGNNFVQNTVPETDAIAYMCKAPHLKYLLTHPVIVTFLLLKWYKVHRLFLSNLIYYTIFLSSLLGYIFASYGNFHYIPVNESFLSPIASISHIILSVTFIILLLRELFQILVSPLNYYRDLDNWIEVILIFIVGSILFINEPSNDTRKQLASIAILLSAFELVLMMGQHPRLTTNVVMFKRVSFNFVKFLAWYFLLIAAFAMSFYILFSESTDDDEQVETSTTSSGEKKEEETNFFMNPGVALFKTLVMLTGEFDASDMNFHSFPITSKVIFILFVLMIALILLNLLNGLAVSDTQTIKNDAECVGLIARTEHIHYIECMVLGNILPTTVLNICQKLCCCLPFYEDLTVILGQPLSKYISLYPKTHVTVPLSNDVEMMNVDKKGSKRESAVSIFNSFYLDKEIRRKIKEVIQKQKMQTSDGYLRNKIKKLKMNKLIYFWF</sequence>